<evidence type="ECO:0000256" key="6">
    <source>
        <dbReference type="PROSITE-ProRule" id="PRU00175"/>
    </source>
</evidence>
<feature type="domain" description="RING-type" evidence="7">
    <location>
        <begin position="188"/>
        <end position="229"/>
    </location>
</feature>
<reference evidence="8" key="1">
    <citation type="submission" date="2020-07" db="EMBL/GenBank/DDBJ databases">
        <title>Ethylene signaling mediates host invasion by parasitic plants.</title>
        <authorList>
            <person name="Yoshida S."/>
        </authorList>
    </citation>
    <scope>NUCLEOTIDE SEQUENCE</scope>
    <source>
        <strain evidence="8">Okayama</strain>
    </source>
</reference>
<keyword evidence="9" id="KW-1185">Reference proteome</keyword>
<name>A0A830CJ76_9LAMI</name>
<dbReference type="InterPro" id="IPR001841">
    <property type="entry name" value="Znf_RING"/>
</dbReference>
<evidence type="ECO:0000256" key="5">
    <source>
        <dbReference type="ARBA" id="ARBA00022833"/>
    </source>
</evidence>
<keyword evidence="3" id="KW-0479">Metal-binding</keyword>
<evidence type="ECO:0000256" key="4">
    <source>
        <dbReference type="ARBA" id="ARBA00022771"/>
    </source>
</evidence>
<evidence type="ECO:0000313" key="8">
    <source>
        <dbReference type="EMBL" id="GFP98302.1"/>
    </source>
</evidence>
<keyword evidence="5" id="KW-0862">Zinc</keyword>
<dbReference type="Pfam" id="PF13639">
    <property type="entry name" value="zf-RING_2"/>
    <property type="match status" value="1"/>
</dbReference>
<dbReference type="Gene3D" id="3.30.40.10">
    <property type="entry name" value="Zinc/RING finger domain, C3HC4 (zinc finger)"/>
    <property type="match status" value="1"/>
</dbReference>
<dbReference type="PANTHER" id="PTHR15710:SF218">
    <property type="entry name" value="OS06G0687300 PROTEIN"/>
    <property type="match status" value="1"/>
</dbReference>
<comment type="caution">
    <text evidence="8">The sequence shown here is derived from an EMBL/GenBank/DDBJ whole genome shotgun (WGS) entry which is preliminary data.</text>
</comment>
<evidence type="ECO:0000256" key="2">
    <source>
        <dbReference type="ARBA" id="ARBA00012483"/>
    </source>
</evidence>
<accession>A0A830CJ76</accession>
<dbReference type="SMART" id="SM00184">
    <property type="entry name" value="RING"/>
    <property type="match status" value="1"/>
</dbReference>
<dbReference type="EMBL" id="BMAC01000521">
    <property type="protein sequence ID" value="GFP98302.1"/>
    <property type="molecule type" value="Genomic_DNA"/>
</dbReference>
<evidence type="ECO:0000313" key="9">
    <source>
        <dbReference type="Proteomes" id="UP000653305"/>
    </source>
</evidence>
<dbReference type="SUPFAM" id="SSF57850">
    <property type="entry name" value="RING/U-box"/>
    <property type="match status" value="1"/>
</dbReference>
<dbReference type="GO" id="GO:0008270">
    <property type="term" value="F:zinc ion binding"/>
    <property type="evidence" value="ECO:0007669"/>
    <property type="project" value="UniProtKB-KW"/>
</dbReference>
<keyword evidence="4 6" id="KW-0863">Zinc-finger</keyword>
<dbReference type="AlphaFoldDB" id="A0A830CJ76"/>
<evidence type="ECO:0000259" key="7">
    <source>
        <dbReference type="PROSITE" id="PS50089"/>
    </source>
</evidence>
<organism evidence="8 9">
    <name type="scientific">Phtheirospermum japonicum</name>
    <dbReference type="NCBI Taxonomy" id="374723"/>
    <lineage>
        <taxon>Eukaryota</taxon>
        <taxon>Viridiplantae</taxon>
        <taxon>Streptophyta</taxon>
        <taxon>Embryophyta</taxon>
        <taxon>Tracheophyta</taxon>
        <taxon>Spermatophyta</taxon>
        <taxon>Magnoliopsida</taxon>
        <taxon>eudicotyledons</taxon>
        <taxon>Gunneridae</taxon>
        <taxon>Pentapetalae</taxon>
        <taxon>asterids</taxon>
        <taxon>lamiids</taxon>
        <taxon>Lamiales</taxon>
        <taxon>Orobanchaceae</taxon>
        <taxon>Orobanchaceae incertae sedis</taxon>
        <taxon>Phtheirospermum</taxon>
    </lineage>
</organism>
<gene>
    <name evidence="8" type="ORF">PHJA_001974100</name>
</gene>
<dbReference type="OrthoDB" id="3824970at2759"/>
<proteinExistence type="predicted"/>
<dbReference type="PROSITE" id="PS50089">
    <property type="entry name" value="ZF_RING_2"/>
    <property type="match status" value="1"/>
</dbReference>
<dbReference type="GO" id="GO:0061630">
    <property type="term" value="F:ubiquitin protein ligase activity"/>
    <property type="evidence" value="ECO:0007669"/>
    <property type="project" value="UniProtKB-EC"/>
</dbReference>
<dbReference type="Proteomes" id="UP000653305">
    <property type="component" value="Unassembled WGS sequence"/>
</dbReference>
<evidence type="ECO:0000256" key="3">
    <source>
        <dbReference type="ARBA" id="ARBA00022723"/>
    </source>
</evidence>
<evidence type="ECO:0000256" key="1">
    <source>
        <dbReference type="ARBA" id="ARBA00000900"/>
    </source>
</evidence>
<protein>
    <recommendedName>
        <fullName evidence="2">RING-type E3 ubiquitin transferase</fullName>
        <ecNumber evidence="2">2.3.2.27</ecNumber>
    </recommendedName>
</protein>
<dbReference type="EC" id="2.3.2.27" evidence="2"/>
<dbReference type="PANTHER" id="PTHR15710">
    <property type="entry name" value="E3 UBIQUITIN-PROTEIN LIGASE PRAJA"/>
    <property type="match status" value="1"/>
</dbReference>
<sequence length="234" mass="26949">MGSRSGYEHRYGFSTEDELISLYNREALVYFDNALRKHRFKGFVFEIRTRFLLKTILEAHDCGGWLELDIYYRLFEYWMAEDEIYNLAREAFDFAKRTAADNPKYASLDVVPVVIGLDVLTVQLEGETVNDAHGRAIRPECLIPMNMCPMAPFLSPFRPPPPSFLLELPTVRVRVEDVDHGLALMEACPICFRVPTIGAQMSSLPCKHVFHNHCVVHWLLMSKSCPLCRYEIVV</sequence>
<dbReference type="InterPro" id="IPR013083">
    <property type="entry name" value="Znf_RING/FYVE/PHD"/>
</dbReference>
<comment type="catalytic activity">
    <reaction evidence="1">
        <text>S-ubiquitinyl-[E2 ubiquitin-conjugating enzyme]-L-cysteine + [acceptor protein]-L-lysine = [E2 ubiquitin-conjugating enzyme]-L-cysteine + N(6)-ubiquitinyl-[acceptor protein]-L-lysine.</text>
        <dbReference type="EC" id="2.3.2.27"/>
    </reaction>
</comment>